<protein>
    <recommendedName>
        <fullName evidence="2">Antitoxin</fullName>
    </recommendedName>
</protein>
<dbReference type="InterPro" id="IPR006442">
    <property type="entry name" value="Antitoxin_Phd/YefM"/>
</dbReference>
<evidence type="ECO:0000313" key="4">
    <source>
        <dbReference type="Proteomes" id="UP000197065"/>
    </source>
</evidence>
<dbReference type="NCBIfam" id="TIGR01552">
    <property type="entry name" value="phd_fam"/>
    <property type="match status" value="1"/>
</dbReference>
<dbReference type="Proteomes" id="UP000197065">
    <property type="component" value="Unassembled WGS sequence"/>
</dbReference>
<evidence type="ECO:0000313" key="3">
    <source>
        <dbReference type="EMBL" id="SNB75003.1"/>
    </source>
</evidence>
<organism evidence="3 4">
    <name type="scientific">Arboricoccus pini</name>
    <dbReference type="NCBI Taxonomy" id="1963835"/>
    <lineage>
        <taxon>Bacteria</taxon>
        <taxon>Pseudomonadati</taxon>
        <taxon>Pseudomonadota</taxon>
        <taxon>Alphaproteobacteria</taxon>
        <taxon>Geminicoccales</taxon>
        <taxon>Geminicoccaceae</taxon>
        <taxon>Arboricoccus</taxon>
    </lineage>
</organism>
<dbReference type="OrthoDB" id="361531at2"/>
<name>A0A212RRA0_9PROT</name>
<dbReference type="SUPFAM" id="SSF143120">
    <property type="entry name" value="YefM-like"/>
    <property type="match status" value="1"/>
</dbReference>
<gene>
    <name evidence="3" type="ORF">SAMN07250955_11276</name>
</gene>
<accession>A0A212RRA0</accession>
<evidence type="ECO:0000256" key="2">
    <source>
        <dbReference type="RuleBase" id="RU362080"/>
    </source>
</evidence>
<keyword evidence="4" id="KW-1185">Reference proteome</keyword>
<comment type="similarity">
    <text evidence="1 2">Belongs to the phD/YefM antitoxin family.</text>
</comment>
<dbReference type="Pfam" id="PF02604">
    <property type="entry name" value="PhdYeFM_antitox"/>
    <property type="match status" value="1"/>
</dbReference>
<proteinExistence type="inferred from homology"/>
<dbReference type="PANTHER" id="PTHR35377">
    <property type="entry name" value="ANTITOXIN VAPB49-RELATED-RELATED"/>
    <property type="match status" value="1"/>
</dbReference>
<dbReference type="AlphaFoldDB" id="A0A212RRA0"/>
<dbReference type="InterPro" id="IPR051416">
    <property type="entry name" value="phD-YefM_TA_antitoxins"/>
</dbReference>
<dbReference type="RefSeq" id="WP_088562407.1">
    <property type="nucleotide sequence ID" value="NZ_FYEH01000012.1"/>
</dbReference>
<evidence type="ECO:0000256" key="1">
    <source>
        <dbReference type="ARBA" id="ARBA00009981"/>
    </source>
</evidence>
<reference evidence="3 4" key="1">
    <citation type="submission" date="2017-06" db="EMBL/GenBank/DDBJ databases">
        <authorList>
            <person name="Kim H.J."/>
            <person name="Triplett B.A."/>
        </authorList>
    </citation>
    <scope>NUCLEOTIDE SEQUENCE [LARGE SCALE GENOMIC DNA]</scope>
    <source>
        <strain evidence="3 4">B29T1</strain>
    </source>
</reference>
<dbReference type="EMBL" id="FYEH01000012">
    <property type="protein sequence ID" value="SNB75003.1"/>
    <property type="molecule type" value="Genomic_DNA"/>
</dbReference>
<dbReference type="PANTHER" id="PTHR35377:SF8">
    <property type="entry name" value="ANTITOXIN VAPB22"/>
    <property type="match status" value="1"/>
</dbReference>
<dbReference type="FunFam" id="3.40.1620.10:FF:000002">
    <property type="entry name" value="Antitoxin"/>
    <property type="match status" value="1"/>
</dbReference>
<dbReference type="InterPro" id="IPR036165">
    <property type="entry name" value="YefM-like_sf"/>
</dbReference>
<dbReference type="Gene3D" id="3.40.1620.10">
    <property type="entry name" value="YefM-like domain"/>
    <property type="match status" value="1"/>
</dbReference>
<sequence>MEEMTVGAFEAKTHLSALLERVARGEAITITRHGRPVARLVPAVEADRARISQAIDGLKTLRREARLDGLSWRDLRDEGRR</sequence>
<comment type="function">
    <text evidence="2">Antitoxin component of a type II toxin-antitoxin (TA) system.</text>
</comment>